<name>A0A4D6NE16_VIGUN</name>
<proteinExistence type="predicted"/>
<sequence length="85" mass="9940">MLGIYMSPKSNRLCREVQGCMKNNTWCKKNEKHDNNREVQKGQMQDQMDKALVVTCQRMITRKILQDSISAIHSNRHPMKFNGCI</sequence>
<dbReference type="AlphaFoldDB" id="A0A4D6NE16"/>
<organism evidence="1 2">
    <name type="scientific">Vigna unguiculata</name>
    <name type="common">Cowpea</name>
    <dbReference type="NCBI Taxonomy" id="3917"/>
    <lineage>
        <taxon>Eukaryota</taxon>
        <taxon>Viridiplantae</taxon>
        <taxon>Streptophyta</taxon>
        <taxon>Embryophyta</taxon>
        <taxon>Tracheophyta</taxon>
        <taxon>Spermatophyta</taxon>
        <taxon>Magnoliopsida</taxon>
        <taxon>eudicotyledons</taxon>
        <taxon>Gunneridae</taxon>
        <taxon>Pentapetalae</taxon>
        <taxon>rosids</taxon>
        <taxon>fabids</taxon>
        <taxon>Fabales</taxon>
        <taxon>Fabaceae</taxon>
        <taxon>Papilionoideae</taxon>
        <taxon>50 kb inversion clade</taxon>
        <taxon>NPAAA clade</taxon>
        <taxon>indigoferoid/millettioid clade</taxon>
        <taxon>Phaseoleae</taxon>
        <taxon>Vigna</taxon>
    </lineage>
</organism>
<evidence type="ECO:0000313" key="1">
    <source>
        <dbReference type="EMBL" id="QCE10789.1"/>
    </source>
</evidence>
<evidence type="ECO:0000313" key="2">
    <source>
        <dbReference type="Proteomes" id="UP000501690"/>
    </source>
</evidence>
<dbReference type="EMBL" id="CP039354">
    <property type="protein sequence ID" value="QCE10789.1"/>
    <property type="molecule type" value="Genomic_DNA"/>
</dbReference>
<reference evidence="1 2" key="1">
    <citation type="submission" date="2019-04" db="EMBL/GenBank/DDBJ databases">
        <title>An improved genome assembly and genetic linkage map for asparagus bean, Vigna unguiculata ssp. sesquipedialis.</title>
        <authorList>
            <person name="Xia Q."/>
            <person name="Zhang R."/>
            <person name="Dong Y."/>
        </authorList>
    </citation>
    <scope>NUCLEOTIDE SEQUENCE [LARGE SCALE GENOMIC DNA]</scope>
    <source>
        <tissue evidence="1">Leaf</tissue>
    </source>
</reference>
<gene>
    <name evidence="1" type="ORF">DEO72_LG10g2021</name>
</gene>
<accession>A0A4D6NE16</accession>
<keyword evidence="2" id="KW-1185">Reference proteome</keyword>
<dbReference type="Proteomes" id="UP000501690">
    <property type="component" value="Linkage Group LG10"/>
</dbReference>
<protein>
    <submittedName>
        <fullName evidence="1">Uncharacterized protein</fullName>
    </submittedName>
</protein>